<evidence type="ECO:0000256" key="1">
    <source>
        <dbReference type="ARBA" id="ARBA00008425"/>
    </source>
</evidence>
<feature type="binding site" evidence="5">
    <location>
        <position position="151"/>
    </location>
    <ligand>
        <name>Fe cation</name>
        <dbReference type="ChEBI" id="CHEBI:24875"/>
    </ligand>
</feature>
<dbReference type="InterPro" id="IPR003819">
    <property type="entry name" value="TauD/TfdA-like"/>
</dbReference>
<feature type="domain" description="TauD/TfdA-like" evidence="6">
    <location>
        <begin position="138"/>
        <end position="305"/>
    </location>
</feature>
<gene>
    <name evidence="7" type="ORF">SAMN05216260_12919</name>
</gene>
<dbReference type="Gene3D" id="3.60.130.10">
    <property type="entry name" value="Clavaminate synthase-like"/>
    <property type="match status" value="1"/>
</dbReference>
<feature type="binding site" evidence="5">
    <location>
        <position position="153"/>
    </location>
    <ligand>
        <name>Fe cation</name>
        <dbReference type="ChEBI" id="CHEBI:24875"/>
    </ligand>
</feature>
<dbReference type="InterPro" id="IPR042098">
    <property type="entry name" value="TauD-like_sf"/>
</dbReference>
<dbReference type="Pfam" id="PF02668">
    <property type="entry name" value="TauD"/>
    <property type="match status" value="1"/>
</dbReference>
<dbReference type="EMBL" id="FNAX01000029">
    <property type="protein sequence ID" value="SDG77324.1"/>
    <property type="molecule type" value="Genomic_DNA"/>
</dbReference>
<sequence>MLGQTPTDHVTTDQAPGEARALLEEAARERVAAGATGQTVLSRPEWLSCGPLRRALRETVLPPDPARGFRVVEGLFGGLLDLGATPSHWSRNDPDATAPFEISLALVAETLGSVFGWSEQQEGRLVHDIVPSKGFEHLQVGASSAVPLVWHTEDGFHPQRADYLLLACVRNPDGIGSRLASVRDLDLDPDDVAQLRRPLLAIEPDDSYAYGDGSAEPAEPVGMATLWDRPDGLCVRYDPSYTRYLTDDKDFVSAHERLGAAFEEQGFVVPLSPGDLLVIDNDTLVHGRLSFRPRYDGTDRWLKRVLVRSPRSRPAAEGREHGYDQRRVFPARVTLPTGAGGSHW</sequence>
<dbReference type="InterPro" id="IPR014503">
    <property type="entry name" value="Clavaminate_syn-like"/>
</dbReference>
<protein>
    <submittedName>
        <fullName evidence="7">Taurine dioxygenase, alpha-ketoglutarate-dependent</fullName>
    </submittedName>
</protein>
<evidence type="ECO:0000256" key="3">
    <source>
        <dbReference type="ARBA" id="ARBA00023002"/>
    </source>
</evidence>
<dbReference type="PIRSF" id="PIRSF019543">
    <property type="entry name" value="Clavaminate_syn"/>
    <property type="match status" value="1"/>
</dbReference>
<reference evidence="7 8" key="1">
    <citation type="submission" date="2016-10" db="EMBL/GenBank/DDBJ databases">
        <authorList>
            <person name="de Groot N.N."/>
        </authorList>
    </citation>
    <scope>NUCLEOTIDE SEQUENCE [LARGE SCALE GENOMIC DNA]</scope>
    <source>
        <strain evidence="7 8">CGMCC 4.1859</strain>
    </source>
</reference>
<dbReference type="GO" id="GO:0051213">
    <property type="term" value="F:dioxygenase activity"/>
    <property type="evidence" value="ECO:0007669"/>
    <property type="project" value="UniProtKB-KW"/>
</dbReference>
<evidence type="ECO:0000256" key="4">
    <source>
        <dbReference type="ARBA" id="ARBA00023004"/>
    </source>
</evidence>
<dbReference type="AlphaFoldDB" id="A0A1G7WZI0"/>
<dbReference type="OrthoDB" id="3872700at2"/>
<keyword evidence="3" id="KW-0560">Oxidoreductase</keyword>
<evidence type="ECO:0000313" key="8">
    <source>
        <dbReference type="Proteomes" id="UP000198614"/>
    </source>
</evidence>
<evidence type="ECO:0000256" key="5">
    <source>
        <dbReference type="PIRSR" id="PIRSR019543-2"/>
    </source>
</evidence>
<feature type="binding site" evidence="5">
    <location>
        <position position="286"/>
    </location>
    <ligand>
        <name>Fe cation</name>
        <dbReference type="ChEBI" id="CHEBI:24875"/>
    </ligand>
</feature>
<evidence type="ECO:0000313" key="7">
    <source>
        <dbReference type="EMBL" id="SDG77324.1"/>
    </source>
</evidence>
<dbReference type="GO" id="GO:0005506">
    <property type="term" value="F:iron ion binding"/>
    <property type="evidence" value="ECO:0007669"/>
    <property type="project" value="InterPro"/>
</dbReference>
<dbReference type="SUPFAM" id="SSF51197">
    <property type="entry name" value="Clavaminate synthase-like"/>
    <property type="match status" value="1"/>
</dbReference>
<keyword evidence="7" id="KW-0223">Dioxygenase</keyword>
<name>A0A1G7WZI0_9ACTN</name>
<dbReference type="Proteomes" id="UP000198614">
    <property type="component" value="Unassembled WGS sequence"/>
</dbReference>
<keyword evidence="2 5" id="KW-0479">Metal-binding</keyword>
<accession>A0A1G7WZI0</accession>
<comment type="similarity">
    <text evidence="1">Belongs to the clavaminate synthase family.</text>
</comment>
<keyword evidence="4 5" id="KW-0408">Iron</keyword>
<proteinExistence type="inferred from homology"/>
<evidence type="ECO:0000259" key="6">
    <source>
        <dbReference type="Pfam" id="PF02668"/>
    </source>
</evidence>
<organism evidence="7 8">
    <name type="scientific">Streptomyces griseoaurantiacus</name>
    <dbReference type="NCBI Taxonomy" id="68213"/>
    <lineage>
        <taxon>Bacteria</taxon>
        <taxon>Bacillati</taxon>
        <taxon>Actinomycetota</taxon>
        <taxon>Actinomycetes</taxon>
        <taxon>Kitasatosporales</taxon>
        <taxon>Streptomycetaceae</taxon>
        <taxon>Streptomyces</taxon>
        <taxon>Streptomyces aurantiacus group</taxon>
    </lineage>
</organism>
<evidence type="ECO:0000256" key="2">
    <source>
        <dbReference type="ARBA" id="ARBA00022723"/>
    </source>
</evidence>